<dbReference type="InterPro" id="IPR036388">
    <property type="entry name" value="WH-like_DNA-bd_sf"/>
</dbReference>
<comment type="similarity">
    <text evidence="1 3">Belongs to the ETS family.</text>
</comment>
<dbReference type="GO" id="GO:0005634">
    <property type="term" value="C:nucleus"/>
    <property type="evidence" value="ECO:0007669"/>
    <property type="project" value="UniProtKB-SubCell"/>
</dbReference>
<dbReference type="Pfam" id="PF02198">
    <property type="entry name" value="SAM_PNT"/>
    <property type="match status" value="1"/>
</dbReference>
<accession>A0A8D8QFZ8</accession>
<dbReference type="PROSITE" id="PS50061">
    <property type="entry name" value="ETS_DOMAIN_3"/>
    <property type="match status" value="1"/>
</dbReference>
<reference evidence="5" key="1">
    <citation type="submission" date="2021-05" db="EMBL/GenBank/DDBJ databases">
        <authorList>
            <person name="Alioto T."/>
            <person name="Alioto T."/>
            <person name="Gomez Garrido J."/>
        </authorList>
    </citation>
    <scope>NUCLEOTIDE SEQUENCE</scope>
</reference>
<proteinExistence type="inferred from homology"/>
<dbReference type="Gene3D" id="1.10.10.10">
    <property type="entry name" value="Winged helix-like DNA-binding domain superfamily/Winged helix DNA-binding domain"/>
    <property type="match status" value="1"/>
</dbReference>
<evidence type="ECO:0000256" key="2">
    <source>
        <dbReference type="ARBA" id="ARBA00023125"/>
    </source>
</evidence>
<dbReference type="PANTHER" id="PTHR11849">
    <property type="entry name" value="ETS"/>
    <property type="match status" value="1"/>
</dbReference>
<dbReference type="InterPro" id="IPR000418">
    <property type="entry name" value="Ets_dom"/>
</dbReference>
<keyword evidence="2 3" id="KW-0238">DNA-binding</keyword>
<dbReference type="AlphaFoldDB" id="A0A8D8QFZ8"/>
<dbReference type="EMBL" id="HBUF01075482">
    <property type="protein sequence ID" value="CAG6631001.1"/>
    <property type="molecule type" value="Transcribed_RNA"/>
</dbReference>
<protein>
    <submittedName>
        <fullName evidence="5">GA-binding protein alpha chain</fullName>
    </submittedName>
</protein>
<keyword evidence="3" id="KW-0539">Nucleus</keyword>
<dbReference type="SUPFAM" id="SSF46785">
    <property type="entry name" value="Winged helix' DNA-binding domain"/>
    <property type="match status" value="1"/>
</dbReference>
<organism evidence="5">
    <name type="scientific">Cacopsylla melanoneura</name>
    <dbReference type="NCBI Taxonomy" id="428564"/>
    <lineage>
        <taxon>Eukaryota</taxon>
        <taxon>Metazoa</taxon>
        <taxon>Ecdysozoa</taxon>
        <taxon>Arthropoda</taxon>
        <taxon>Hexapoda</taxon>
        <taxon>Insecta</taxon>
        <taxon>Pterygota</taxon>
        <taxon>Neoptera</taxon>
        <taxon>Paraneoptera</taxon>
        <taxon>Hemiptera</taxon>
        <taxon>Sternorrhyncha</taxon>
        <taxon>Psylloidea</taxon>
        <taxon>Psyllidae</taxon>
        <taxon>Psyllinae</taxon>
        <taxon>Cacopsylla</taxon>
    </lineage>
</organism>
<dbReference type="Gene3D" id="1.10.150.50">
    <property type="entry name" value="Transcription Factor, Ets-1"/>
    <property type="match status" value="1"/>
</dbReference>
<dbReference type="PRINTS" id="PR00454">
    <property type="entry name" value="ETSDOMAIN"/>
</dbReference>
<dbReference type="InterPro" id="IPR036390">
    <property type="entry name" value="WH_DNA-bd_sf"/>
</dbReference>
<feature type="domain" description="ETS" evidence="4">
    <location>
        <begin position="214"/>
        <end position="295"/>
    </location>
</feature>
<sequence length="317" mass="36537">MEGYHLCLFDKNSTGTTLLEKLQDEVDEDTELTSFSILCNGMEKLATEKLSTELAYRNKDIFPVICKVDLECKQVELCVDVELQTFVYEEKADKPAKSFWALCPDFYTAQEVAKFPPDPSAWSRLEVDFWFQWAVGHFKLSQKDSMIIFDCDGKDLCSMDPNVFDNETFRIHLNILCQFHFVCTQIQCLDSDVKKYTNAVSSFTAMKTVLNPSMSLWEFFLNLLIDKTCKEVIVWCDDNGKFKILNTDKVAELWGACLNQNVCCTFDSIQNVISKGVYKEYLTHVPGEKYTYQFMIDINEVLGISPMHINKLRLKST</sequence>
<dbReference type="InterPro" id="IPR013761">
    <property type="entry name" value="SAM/pointed_sf"/>
</dbReference>
<dbReference type="EMBL" id="HBUF01075481">
    <property type="protein sequence ID" value="CAG6631000.1"/>
    <property type="molecule type" value="Transcribed_RNA"/>
</dbReference>
<dbReference type="Pfam" id="PF00178">
    <property type="entry name" value="Ets"/>
    <property type="match status" value="1"/>
</dbReference>
<dbReference type="SMART" id="SM00413">
    <property type="entry name" value="ETS"/>
    <property type="match status" value="1"/>
</dbReference>
<dbReference type="GO" id="GO:0043565">
    <property type="term" value="F:sequence-specific DNA binding"/>
    <property type="evidence" value="ECO:0007669"/>
    <property type="project" value="InterPro"/>
</dbReference>
<evidence type="ECO:0000259" key="4">
    <source>
        <dbReference type="PROSITE" id="PS50061"/>
    </source>
</evidence>
<evidence type="ECO:0000313" key="5">
    <source>
        <dbReference type="EMBL" id="CAG6631001.1"/>
    </source>
</evidence>
<dbReference type="InterPro" id="IPR003118">
    <property type="entry name" value="Pointed_dom"/>
</dbReference>
<evidence type="ECO:0000256" key="1">
    <source>
        <dbReference type="ARBA" id="ARBA00005562"/>
    </source>
</evidence>
<name>A0A8D8QFZ8_9HEMI</name>
<evidence type="ECO:0000256" key="3">
    <source>
        <dbReference type="RuleBase" id="RU004019"/>
    </source>
</evidence>
<comment type="subcellular location">
    <subcellularLocation>
        <location evidence="3">Nucleus</location>
    </subcellularLocation>
</comment>
<dbReference type="GO" id="GO:0000981">
    <property type="term" value="F:DNA-binding transcription factor activity, RNA polymerase II-specific"/>
    <property type="evidence" value="ECO:0007669"/>
    <property type="project" value="TreeGrafter"/>
</dbReference>
<dbReference type="GO" id="GO:0030154">
    <property type="term" value="P:cell differentiation"/>
    <property type="evidence" value="ECO:0007669"/>
    <property type="project" value="TreeGrafter"/>
</dbReference>
<dbReference type="SUPFAM" id="SSF47769">
    <property type="entry name" value="SAM/Pointed domain"/>
    <property type="match status" value="1"/>
</dbReference>
<dbReference type="InterPro" id="IPR046328">
    <property type="entry name" value="ETS_fam"/>
</dbReference>